<evidence type="ECO:0000259" key="5">
    <source>
        <dbReference type="SMART" id="SM00945"/>
    </source>
</evidence>
<feature type="compositionally biased region" description="Basic and acidic residues" evidence="4">
    <location>
        <begin position="203"/>
        <end position="212"/>
    </location>
</feature>
<organism evidence="6 7">
    <name type="scientific">Kushneria aurantia</name>
    <dbReference type="NCBI Taxonomy" id="504092"/>
    <lineage>
        <taxon>Bacteria</taxon>
        <taxon>Pseudomonadati</taxon>
        <taxon>Pseudomonadota</taxon>
        <taxon>Gammaproteobacteria</taxon>
        <taxon>Oceanospirillales</taxon>
        <taxon>Halomonadaceae</taxon>
        <taxon>Kushneria</taxon>
    </lineage>
</organism>
<dbReference type="InterPro" id="IPR036442">
    <property type="entry name" value="ProQ/FinO_sf"/>
</dbReference>
<dbReference type="Pfam" id="PF04352">
    <property type="entry name" value="ProQ"/>
    <property type="match status" value="1"/>
</dbReference>
<dbReference type="Proteomes" id="UP001589814">
    <property type="component" value="Unassembled WGS sequence"/>
</dbReference>
<evidence type="ECO:0000256" key="1">
    <source>
        <dbReference type="ARBA" id="ARBA00022490"/>
    </source>
</evidence>
<reference evidence="6 7" key="1">
    <citation type="submission" date="2024-09" db="EMBL/GenBank/DDBJ databases">
        <authorList>
            <person name="Sun Q."/>
            <person name="Mori K."/>
        </authorList>
    </citation>
    <scope>NUCLEOTIDE SEQUENCE [LARGE SCALE GENOMIC DNA]</scope>
    <source>
        <strain evidence="6 7">CCM 7415</strain>
    </source>
</reference>
<keyword evidence="7" id="KW-1185">Reference proteome</keyword>
<dbReference type="InterPro" id="IPR023529">
    <property type="entry name" value="ProQ"/>
</dbReference>
<sequence>MSDQVSDMLAALECEAQGVNERLAQARARIAELEARASELETRNRELEAQLASAGRSESENGASVPEEGEELRHKTVQAAAEGSGMALDAEATPPEGAGSSIAQGEAPSPQALLKQWYRRYPETFFERHTRPLAVGIHETLAAREPFDEKLIRRALAGYVNLPRYLKAVRSGVARVDLDGSDAGVVGDDDARHAREQLNTLKARQEARETAQRQRRMAHKMSQLANRHE</sequence>
<keyword evidence="1" id="KW-0963">Cytoplasm</keyword>
<dbReference type="InterPro" id="IPR016103">
    <property type="entry name" value="ProQ/FinO"/>
</dbReference>
<keyword evidence="3" id="KW-0143">Chaperone</keyword>
<feature type="domain" description="ProQ/FinO" evidence="5">
    <location>
        <begin position="105"/>
        <end position="214"/>
    </location>
</feature>
<dbReference type="EMBL" id="JBHLVX010000009">
    <property type="protein sequence ID" value="MFC0266805.1"/>
    <property type="molecule type" value="Genomic_DNA"/>
</dbReference>
<protein>
    <submittedName>
        <fullName evidence="6">ProQ/FINO family protein</fullName>
    </submittedName>
</protein>
<feature type="region of interest" description="Disordered" evidence="4">
    <location>
        <begin position="202"/>
        <end position="229"/>
    </location>
</feature>
<dbReference type="PANTHER" id="PTHR38106">
    <property type="entry name" value="RNA CHAPERONE PROQ"/>
    <property type="match status" value="1"/>
</dbReference>
<dbReference type="SMART" id="SM00945">
    <property type="entry name" value="ProQ"/>
    <property type="match status" value="1"/>
</dbReference>
<name>A0ABV6FZI4_9GAMM</name>
<dbReference type="SUPFAM" id="SSF48657">
    <property type="entry name" value="FinO-like"/>
    <property type="match status" value="1"/>
</dbReference>
<feature type="region of interest" description="Disordered" evidence="4">
    <location>
        <begin position="38"/>
        <end position="107"/>
    </location>
</feature>
<proteinExistence type="predicted"/>
<evidence type="ECO:0000256" key="2">
    <source>
        <dbReference type="ARBA" id="ARBA00022884"/>
    </source>
</evidence>
<feature type="compositionally biased region" description="Basic and acidic residues" evidence="4">
    <location>
        <begin position="38"/>
        <end position="48"/>
    </location>
</feature>
<keyword evidence="2" id="KW-0694">RNA-binding</keyword>
<gene>
    <name evidence="6" type="ORF">ACFFHW_02140</name>
</gene>
<evidence type="ECO:0000256" key="4">
    <source>
        <dbReference type="SAM" id="MobiDB-lite"/>
    </source>
</evidence>
<dbReference type="PANTHER" id="PTHR38106:SF1">
    <property type="entry name" value="RNA CHAPERONE PROQ"/>
    <property type="match status" value="1"/>
</dbReference>
<dbReference type="Gene3D" id="1.10.1710.10">
    <property type="entry name" value="ProQ/FinO domain"/>
    <property type="match status" value="1"/>
</dbReference>
<evidence type="ECO:0000313" key="6">
    <source>
        <dbReference type="EMBL" id="MFC0266805.1"/>
    </source>
</evidence>
<evidence type="ECO:0000256" key="3">
    <source>
        <dbReference type="ARBA" id="ARBA00023186"/>
    </source>
</evidence>
<dbReference type="RefSeq" id="WP_019951926.1">
    <property type="nucleotide sequence ID" value="NZ_JBHLVX010000009.1"/>
</dbReference>
<comment type="caution">
    <text evidence="6">The sequence shown here is derived from an EMBL/GenBank/DDBJ whole genome shotgun (WGS) entry which is preliminary data.</text>
</comment>
<accession>A0ABV6FZI4</accession>
<evidence type="ECO:0000313" key="7">
    <source>
        <dbReference type="Proteomes" id="UP001589814"/>
    </source>
</evidence>